<dbReference type="InterPro" id="IPR050177">
    <property type="entry name" value="Lipid_A_modif_metabolic_enz"/>
</dbReference>
<protein>
    <submittedName>
        <fullName evidence="2">NAD dependent epimerase/dehydratase family protein</fullName>
    </submittedName>
</protein>
<proteinExistence type="predicted"/>
<dbReference type="AlphaFoldDB" id="L1MG52"/>
<dbReference type="eggNOG" id="COG0451">
    <property type="taxonomic scope" value="Bacteria"/>
</dbReference>
<dbReference type="STRING" id="1035195.HMPREF9997_01448"/>
<dbReference type="Proteomes" id="UP000010445">
    <property type="component" value="Unassembled WGS sequence"/>
</dbReference>
<evidence type="ECO:0000313" key="3">
    <source>
        <dbReference type="Proteomes" id="UP000010445"/>
    </source>
</evidence>
<dbReference type="OrthoDB" id="9774199at2"/>
<dbReference type="PANTHER" id="PTHR43245">
    <property type="entry name" value="BIFUNCTIONAL POLYMYXIN RESISTANCE PROTEIN ARNA"/>
    <property type="match status" value="1"/>
</dbReference>
<organism evidence="2 3">
    <name type="scientific">Corynebacterium durum F0235</name>
    <dbReference type="NCBI Taxonomy" id="1035195"/>
    <lineage>
        <taxon>Bacteria</taxon>
        <taxon>Bacillati</taxon>
        <taxon>Actinomycetota</taxon>
        <taxon>Actinomycetes</taxon>
        <taxon>Mycobacteriales</taxon>
        <taxon>Corynebacteriaceae</taxon>
        <taxon>Corynebacterium</taxon>
    </lineage>
</organism>
<dbReference type="PATRIC" id="fig|1035195.3.peg.1304"/>
<evidence type="ECO:0000259" key="1">
    <source>
        <dbReference type="Pfam" id="PF01370"/>
    </source>
</evidence>
<comment type="caution">
    <text evidence="2">The sequence shown here is derived from an EMBL/GenBank/DDBJ whole genome shotgun (WGS) entry which is preliminary data.</text>
</comment>
<dbReference type="Gene3D" id="3.40.50.720">
    <property type="entry name" value="NAD(P)-binding Rossmann-like Domain"/>
    <property type="match status" value="1"/>
</dbReference>
<sequence>MATILITGATGFLGKYVVDEFLRHGYQVVAHGRNATRLAQLHDQGIQTLKGDLQELSHVTMRVDAVVHAAALSTVWGPWQRFYRNNVEGTRHVVQFCQANNIPRLVFISSPSIYTMPKDRLDIREDDVDERNMLTNYIRSKIMAEAVVRQASESGISTVILRPRGIVGVGDTSIVPRLLEANRTMGIPLFRGGHNVVDLTCVENVALAIRLAVEADASAITTGVYNITNKTPRSLISILEQLFAGLSTTPHYRNRYFWIVYGVAAAVECLYKVLRIDKEPMITRYTVCTLGCSQTLDVSAATRDLGYEPIMSLDEGIARYVASLTN</sequence>
<dbReference type="InterPro" id="IPR001509">
    <property type="entry name" value="Epimerase_deHydtase"/>
</dbReference>
<keyword evidence="3" id="KW-1185">Reference proteome</keyword>
<dbReference type="InterPro" id="IPR036291">
    <property type="entry name" value="NAD(P)-bd_dom_sf"/>
</dbReference>
<dbReference type="Pfam" id="PF01370">
    <property type="entry name" value="Epimerase"/>
    <property type="match status" value="1"/>
</dbReference>
<reference evidence="2 3" key="1">
    <citation type="submission" date="2012-05" db="EMBL/GenBank/DDBJ databases">
        <authorList>
            <person name="Weinstock G."/>
            <person name="Sodergren E."/>
            <person name="Lobos E.A."/>
            <person name="Fulton L."/>
            <person name="Fulton R."/>
            <person name="Courtney L."/>
            <person name="Fronick C."/>
            <person name="O'Laughlin M."/>
            <person name="Godfrey J."/>
            <person name="Wilson R.M."/>
            <person name="Miner T."/>
            <person name="Farmer C."/>
            <person name="Delehaunty K."/>
            <person name="Cordes M."/>
            <person name="Minx P."/>
            <person name="Tomlinson C."/>
            <person name="Chen J."/>
            <person name="Wollam A."/>
            <person name="Pepin K.H."/>
            <person name="Bhonagiri V."/>
            <person name="Zhang X."/>
            <person name="Suruliraj S."/>
            <person name="Warren W."/>
            <person name="Mitreva M."/>
            <person name="Mardis E.R."/>
            <person name="Wilson R.K."/>
        </authorList>
    </citation>
    <scope>NUCLEOTIDE SEQUENCE [LARGE SCALE GENOMIC DNA]</scope>
    <source>
        <strain evidence="2 3">F0235</strain>
    </source>
</reference>
<evidence type="ECO:0000313" key="2">
    <source>
        <dbReference type="EMBL" id="EKX90233.1"/>
    </source>
</evidence>
<dbReference type="PANTHER" id="PTHR43245:SF51">
    <property type="entry name" value="SHORT CHAIN DEHYDROGENASE_REDUCTASE FAMILY 42E, MEMBER 2"/>
    <property type="match status" value="1"/>
</dbReference>
<accession>L1MG52</accession>
<dbReference type="HOGENOM" id="CLU_007383_6_1_11"/>
<feature type="domain" description="NAD-dependent epimerase/dehydratase" evidence="1">
    <location>
        <begin position="4"/>
        <end position="227"/>
    </location>
</feature>
<dbReference type="EMBL" id="AMEM01000018">
    <property type="protein sequence ID" value="EKX90233.1"/>
    <property type="molecule type" value="Genomic_DNA"/>
</dbReference>
<dbReference type="RefSeq" id="WP_006063677.1">
    <property type="nucleotide sequence ID" value="NZ_KB290831.1"/>
</dbReference>
<gene>
    <name evidence="2" type="ORF">HMPREF9997_01448</name>
</gene>
<dbReference type="SUPFAM" id="SSF51735">
    <property type="entry name" value="NAD(P)-binding Rossmann-fold domains"/>
    <property type="match status" value="1"/>
</dbReference>
<name>L1MG52_9CORY</name>